<evidence type="ECO:0000259" key="2">
    <source>
        <dbReference type="Pfam" id="PF07693"/>
    </source>
</evidence>
<dbReference type="Gene3D" id="3.40.50.300">
    <property type="entry name" value="P-loop containing nucleotide triphosphate hydrolases"/>
    <property type="match status" value="1"/>
</dbReference>
<dbReference type="Pfam" id="PF07693">
    <property type="entry name" value="KAP_NTPase"/>
    <property type="match status" value="1"/>
</dbReference>
<organism evidence="3 4">
    <name type="scientific">candidate division WS5 bacterium</name>
    <dbReference type="NCBI Taxonomy" id="2093353"/>
    <lineage>
        <taxon>Bacteria</taxon>
        <taxon>candidate division WS5</taxon>
    </lineage>
</organism>
<accession>A0A419DFP3</accession>
<evidence type="ECO:0000256" key="1">
    <source>
        <dbReference type="SAM" id="Phobius"/>
    </source>
</evidence>
<evidence type="ECO:0000313" key="3">
    <source>
        <dbReference type="EMBL" id="RJO61966.1"/>
    </source>
</evidence>
<feature type="transmembrane region" description="Helical" evidence="1">
    <location>
        <begin position="129"/>
        <end position="148"/>
    </location>
</feature>
<dbReference type="InterPro" id="IPR011646">
    <property type="entry name" value="KAP_P-loop"/>
</dbReference>
<feature type="transmembrane region" description="Helical" evidence="1">
    <location>
        <begin position="96"/>
        <end position="117"/>
    </location>
</feature>
<keyword evidence="1" id="KW-0472">Membrane</keyword>
<gene>
    <name evidence="3" type="ORF">C4544_01225</name>
</gene>
<name>A0A419DFP3_9BACT</name>
<protein>
    <submittedName>
        <fullName evidence="3">P-loop ATPase</fullName>
    </submittedName>
</protein>
<sequence length="1045" mass="118931">MISKDGTKFKESLSDFRIITANLVMLIKTAFLGILSAEIWYISFLLSNKINGWIFLNNYENEAIKIGVVATTLLFVYLLARGIFSDTKRVLKSGRIDVLVAFCFGIWLSVAWGGFLSVWSERLVSPLNIVQILTIASAPFILGVLVMLRQTVLIWSEKKRTSSFIADKELDKKEADLLNFSGKAERFAEQVFNGGSPESFVFGVDAPWGIGKSTFINFCKEYWEEKYTKKIVVYKFSPLRYLGTANLLEIFIDGLIHAIQKDSFIPEIKPLISRYARLLKEIGRFSLFGLTLPSIVVDYTADEACDDLGAVLKRFPKKVIIVIDDLDRINFEEIKDILFVIRKSFAFPNVSYVICYDTENIGILEAETPDIEKVGEFLEKFVNIKISLYLDRKDLENYLSENLGKALTTSIVDPLPVRQAIGGLLDIYQSPAYHRYLPFIGDVRKLKRLINTVMMFDLQSTNFQSSDFDKKDLINLLLIYIHYPNVFRKIYDTETKGGRGFFSLVVPYDDGYPKDQAGGQGRSSFSDSSYKNSTYYHDYLKKFPEDSHQRFLLDQIFNAEVRLKTDKNGLYGNDYANIDRVPEDVRTSLACFNGGWTNGRNLETYLDLIVNLSKPEDIGQHRFYMAWREKIVEKITPIALAFTDPKFAYAQGEYTREKLWRILVNNARELPSDVAKEIITYLLDTIPEYSLLEMGDPNVGMGLRHNLDYFLTRLLNDAGWTDPAGKHSNNVEPHIAEIAEWIFGDGRHASNGVLSKLSEENRGVLGIHDLMLFRLSCSADRGGDIFDLSRAIAQHANKDAPTQGSTRDIAREEMREISQKVFEIFNARYILPKKNIFEEIDALQTSDLVGKYGDFLNQKIADGIFQATDITKKTIELKTRVGAFILYQMANSEINHGAGCGFYDPTGTEDKHTIKDLINDYLFDYCFDPKDVKNAEYFIDYLFRNFASAFASAREGGLKYVPSINEFTKVLDKVKLAIFWQKNGKTFKDLKLEDKDKIVFVGNDEASYKKYVPMVYKVLDDNITDVAEATAKPATTLISTITPTN</sequence>
<evidence type="ECO:0000313" key="4">
    <source>
        <dbReference type="Proteomes" id="UP000285655"/>
    </source>
</evidence>
<keyword evidence="1" id="KW-0812">Transmembrane</keyword>
<dbReference type="AlphaFoldDB" id="A0A419DFP3"/>
<feature type="transmembrane region" description="Helical" evidence="1">
    <location>
        <begin position="21"/>
        <end position="43"/>
    </location>
</feature>
<dbReference type="Proteomes" id="UP000285655">
    <property type="component" value="Unassembled WGS sequence"/>
</dbReference>
<feature type="domain" description="KAP NTPase" evidence="2">
    <location>
        <begin position="184"/>
        <end position="456"/>
    </location>
</feature>
<keyword evidence="1" id="KW-1133">Transmembrane helix</keyword>
<comment type="caution">
    <text evidence="3">The sequence shown here is derived from an EMBL/GenBank/DDBJ whole genome shotgun (WGS) entry which is preliminary data.</text>
</comment>
<dbReference type="EMBL" id="QZJW01000006">
    <property type="protein sequence ID" value="RJO61966.1"/>
    <property type="molecule type" value="Genomic_DNA"/>
</dbReference>
<dbReference type="SUPFAM" id="SSF52540">
    <property type="entry name" value="P-loop containing nucleoside triphosphate hydrolases"/>
    <property type="match status" value="1"/>
</dbReference>
<reference evidence="3 4" key="1">
    <citation type="journal article" date="2017" name="ISME J.">
        <title>Energy and carbon metabolisms in a deep terrestrial subsurface fluid microbial community.</title>
        <authorList>
            <person name="Momper L."/>
            <person name="Jungbluth S.P."/>
            <person name="Lee M.D."/>
            <person name="Amend J.P."/>
        </authorList>
    </citation>
    <scope>NUCLEOTIDE SEQUENCE [LARGE SCALE GENOMIC DNA]</scope>
    <source>
        <strain evidence="3">SURF_29</strain>
    </source>
</reference>
<feature type="transmembrane region" description="Helical" evidence="1">
    <location>
        <begin position="63"/>
        <end position="84"/>
    </location>
</feature>
<proteinExistence type="predicted"/>
<dbReference type="InterPro" id="IPR027417">
    <property type="entry name" value="P-loop_NTPase"/>
</dbReference>